<gene>
    <name evidence="1" type="ORF">GPA10_22205</name>
</gene>
<protein>
    <submittedName>
        <fullName evidence="1">Uncharacterized protein</fullName>
    </submittedName>
</protein>
<dbReference type="EMBL" id="WPNZ01000012">
    <property type="protein sequence ID" value="MVO87401.1"/>
    <property type="molecule type" value="Genomic_DNA"/>
</dbReference>
<comment type="caution">
    <text evidence="1">The sequence shown here is derived from an EMBL/GenBank/DDBJ whole genome shotgun (WGS) entry which is preliminary data.</text>
</comment>
<dbReference type="AlphaFoldDB" id="A0A6L6X0V2"/>
<dbReference type="Proteomes" id="UP000483802">
    <property type="component" value="Unassembled WGS sequence"/>
</dbReference>
<reference evidence="1 2" key="1">
    <citation type="submission" date="2019-11" db="EMBL/GenBank/DDBJ databases">
        <title>Streptomyces typhae sp. nov., a novel endophytic actinomycete isolated from the root of cattail pollen (Typha angustifolia L.).</title>
        <authorList>
            <person name="Peng C."/>
        </authorList>
    </citation>
    <scope>NUCLEOTIDE SEQUENCE [LARGE SCALE GENOMIC DNA]</scope>
    <source>
        <strain evidence="2">p1417</strain>
    </source>
</reference>
<accession>A0A6L6X0V2</accession>
<keyword evidence="2" id="KW-1185">Reference proteome</keyword>
<sequence length="59" mass="6640">MNLIEHARAIEAAIQNAYADGYELDNGSGEPIREMDLNEVGARVLQDWSSIELPEPTYY</sequence>
<organism evidence="1 2">
    <name type="scientific">Streptomyces typhae</name>
    <dbReference type="NCBI Taxonomy" id="2681492"/>
    <lineage>
        <taxon>Bacteria</taxon>
        <taxon>Bacillati</taxon>
        <taxon>Actinomycetota</taxon>
        <taxon>Actinomycetes</taxon>
        <taxon>Kitasatosporales</taxon>
        <taxon>Streptomycetaceae</taxon>
        <taxon>Streptomyces</taxon>
    </lineage>
</organism>
<dbReference type="RefSeq" id="WP_157167033.1">
    <property type="nucleotide sequence ID" value="NZ_WPNZ01000012.1"/>
</dbReference>
<proteinExistence type="predicted"/>
<name>A0A6L6X0V2_9ACTN</name>
<evidence type="ECO:0000313" key="1">
    <source>
        <dbReference type="EMBL" id="MVO87401.1"/>
    </source>
</evidence>
<evidence type="ECO:0000313" key="2">
    <source>
        <dbReference type="Proteomes" id="UP000483802"/>
    </source>
</evidence>